<sequence length="221" mass="25382">MFKVGMKLTIETFKDGELENRFQCRIVETTEHYLCIDYPINEKTGRTTLLLDGSEFNVSFIGSDGNVHQFTSEVKGRKKLKIPVLLILKPSHQEMKKIQRREYVRVDVSLDIAIKPLNDNSPSLITRTLDISGGGLAVVDDGTSKWYKRGDVMEATIVLPYDAIHYSYFIAEVELIRAIEGRSDSPSKITFQFNNLNEKQRDQIIKYCFEKQLEVRKKING</sequence>
<dbReference type="InterPro" id="IPR009875">
    <property type="entry name" value="PilZ_domain"/>
</dbReference>
<keyword evidence="4" id="KW-1185">Reference proteome</keyword>
<evidence type="ECO:0000259" key="1">
    <source>
        <dbReference type="Pfam" id="PF07238"/>
    </source>
</evidence>
<evidence type="ECO:0000259" key="2">
    <source>
        <dbReference type="Pfam" id="PF12945"/>
    </source>
</evidence>
<dbReference type="Proteomes" id="UP001597452">
    <property type="component" value="Unassembled WGS sequence"/>
</dbReference>
<keyword evidence="3" id="KW-0969">Cilium</keyword>
<name>A0ABW5QEI8_9BACI</name>
<dbReference type="Pfam" id="PF07238">
    <property type="entry name" value="PilZ"/>
    <property type="match status" value="1"/>
</dbReference>
<evidence type="ECO:0000313" key="4">
    <source>
        <dbReference type="Proteomes" id="UP001597452"/>
    </source>
</evidence>
<reference evidence="4" key="1">
    <citation type="journal article" date="2019" name="Int. J. Syst. Evol. Microbiol.">
        <title>The Global Catalogue of Microorganisms (GCM) 10K type strain sequencing project: providing services to taxonomists for standard genome sequencing and annotation.</title>
        <authorList>
            <consortium name="The Broad Institute Genomics Platform"/>
            <consortium name="The Broad Institute Genome Sequencing Center for Infectious Disease"/>
            <person name="Wu L."/>
            <person name="Ma J."/>
        </authorList>
    </citation>
    <scope>NUCLEOTIDE SEQUENCE [LARGE SCALE GENOMIC DNA]</scope>
    <source>
        <strain evidence="4">TISTR 1571</strain>
    </source>
</reference>
<protein>
    <submittedName>
        <fullName evidence="3">Flagellar brake protein</fullName>
    </submittedName>
</protein>
<evidence type="ECO:0000313" key="3">
    <source>
        <dbReference type="EMBL" id="MFD2640333.1"/>
    </source>
</evidence>
<accession>A0ABW5QEI8</accession>
<dbReference type="Gene3D" id="2.40.10.220">
    <property type="entry name" value="predicted glycosyltransferase like domains"/>
    <property type="match status" value="1"/>
</dbReference>
<feature type="domain" description="PilZ" evidence="1">
    <location>
        <begin position="99"/>
        <end position="210"/>
    </location>
</feature>
<proteinExistence type="predicted"/>
<gene>
    <name evidence="3" type="ORF">ACFSW4_15795</name>
</gene>
<dbReference type="EMBL" id="JBHUMZ010000053">
    <property type="protein sequence ID" value="MFD2640333.1"/>
    <property type="molecule type" value="Genomic_DNA"/>
</dbReference>
<comment type="caution">
    <text evidence="3">The sequence shown here is derived from an EMBL/GenBank/DDBJ whole genome shotgun (WGS) entry which is preliminary data.</text>
</comment>
<dbReference type="InterPro" id="IPR009926">
    <property type="entry name" value="T3SS_YcgR_PilZN"/>
</dbReference>
<organism evidence="3 4">
    <name type="scientific">Piscibacillus salipiscarius</name>
    <dbReference type="NCBI Taxonomy" id="299480"/>
    <lineage>
        <taxon>Bacteria</taxon>
        <taxon>Bacillati</taxon>
        <taxon>Bacillota</taxon>
        <taxon>Bacilli</taxon>
        <taxon>Bacillales</taxon>
        <taxon>Bacillaceae</taxon>
        <taxon>Piscibacillus</taxon>
    </lineage>
</organism>
<keyword evidence="3" id="KW-0966">Cell projection</keyword>
<keyword evidence="3" id="KW-0282">Flagellum</keyword>
<dbReference type="RefSeq" id="WP_377330496.1">
    <property type="nucleotide sequence ID" value="NZ_JBHUMZ010000053.1"/>
</dbReference>
<feature type="domain" description="Type III secretion system flagellar brake protein YcgR PilZN" evidence="2">
    <location>
        <begin position="3"/>
        <end position="90"/>
    </location>
</feature>
<dbReference type="Pfam" id="PF12945">
    <property type="entry name" value="PilZNR"/>
    <property type="match status" value="1"/>
</dbReference>